<dbReference type="PROSITE" id="PS00489">
    <property type="entry name" value="RNA_POL_PHAGE_2"/>
    <property type="match status" value="1"/>
</dbReference>
<keyword evidence="7" id="KW-0496">Mitochondrion</keyword>
<evidence type="ECO:0000259" key="11">
    <source>
        <dbReference type="SMART" id="SM01311"/>
    </source>
</evidence>
<comment type="subcellular location">
    <subcellularLocation>
        <location evidence="1">Mitochondrion</location>
    </subcellularLocation>
</comment>
<evidence type="ECO:0000313" key="12">
    <source>
        <dbReference type="EMBL" id="KAF9522502.1"/>
    </source>
</evidence>
<evidence type="ECO:0000256" key="1">
    <source>
        <dbReference type="ARBA" id="ARBA00004173"/>
    </source>
</evidence>
<dbReference type="GO" id="GO:0001018">
    <property type="term" value="F:mitochondrial promoter sequence-specific DNA binding"/>
    <property type="evidence" value="ECO:0007669"/>
    <property type="project" value="TreeGrafter"/>
</dbReference>
<comment type="similarity">
    <text evidence="2 10">Belongs to the phage and mitochondrial RNA polymerase family.</text>
</comment>
<evidence type="ECO:0000256" key="8">
    <source>
        <dbReference type="ARBA" id="ARBA00023163"/>
    </source>
</evidence>
<evidence type="ECO:0000256" key="3">
    <source>
        <dbReference type="ARBA" id="ARBA00022478"/>
    </source>
</evidence>
<dbReference type="InterPro" id="IPR046950">
    <property type="entry name" value="DNA-dir_Rpol_C_phage-type"/>
</dbReference>
<proteinExistence type="inferred from homology"/>
<accession>A0A9P6E4R7</accession>
<dbReference type="PROSITE" id="PS00900">
    <property type="entry name" value="RNA_POL_PHAGE_1"/>
    <property type="match status" value="1"/>
</dbReference>
<dbReference type="InterPro" id="IPR037159">
    <property type="entry name" value="RNA_POL_N_sf"/>
</dbReference>
<dbReference type="SUPFAM" id="SSF56672">
    <property type="entry name" value="DNA/RNA polymerases"/>
    <property type="match status" value="1"/>
</dbReference>
<feature type="domain" description="DNA-directed RNA polymerase N-terminal" evidence="11">
    <location>
        <begin position="411"/>
        <end position="766"/>
    </location>
</feature>
<keyword evidence="8 10" id="KW-0804">Transcription</keyword>
<evidence type="ECO:0000256" key="10">
    <source>
        <dbReference type="RuleBase" id="RU003805"/>
    </source>
</evidence>
<dbReference type="Pfam" id="PF14700">
    <property type="entry name" value="RPOL_N"/>
    <property type="match status" value="1"/>
</dbReference>
<dbReference type="EC" id="2.7.7.6" evidence="10"/>
<evidence type="ECO:0000256" key="2">
    <source>
        <dbReference type="ARBA" id="ARBA00009493"/>
    </source>
</evidence>
<dbReference type="GO" id="GO:0003899">
    <property type="term" value="F:DNA-directed RNA polymerase activity"/>
    <property type="evidence" value="ECO:0007669"/>
    <property type="project" value="UniProtKB-EC"/>
</dbReference>
<keyword evidence="3 10" id="KW-0240">DNA-directed RNA polymerase</keyword>
<dbReference type="Proteomes" id="UP000807306">
    <property type="component" value="Unassembled WGS sequence"/>
</dbReference>
<dbReference type="SMART" id="SM01311">
    <property type="entry name" value="RPOL_N"/>
    <property type="match status" value="1"/>
</dbReference>
<evidence type="ECO:0000256" key="4">
    <source>
        <dbReference type="ARBA" id="ARBA00022679"/>
    </source>
</evidence>
<dbReference type="Gene3D" id="1.10.1320.10">
    <property type="entry name" value="DNA-directed RNA polymerase, N-terminal domain"/>
    <property type="match status" value="1"/>
</dbReference>
<reference evidence="12" key="1">
    <citation type="submission" date="2020-11" db="EMBL/GenBank/DDBJ databases">
        <authorList>
            <consortium name="DOE Joint Genome Institute"/>
            <person name="Ahrendt S."/>
            <person name="Riley R."/>
            <person name="Andreopoulos W."/>
            <person name="Labutti K."/>
            <person name="Pangilinan J."/>
            <person name="Ruiz-Duenas F.J."/>
            <person name="Barrasa J.M."/>
            <person name="Sanchez-Garcia M."/>
            <person name="Camarero S."/>
            <person name="Miyauchi S."/>
            <person name="Serrano A."/>
            <person name="Linde D."/>
            <person name="Babiker R."/>
            <person name="Drula E."/>
            <person name="Ayuso-Fernandez I."/>
            <person name="Pacheco R."/>
            <person name="Padilla G."/>
            <person name="Ferreira P."/>
            <person name="Barriuso J."/>
            <person name="Kellner H."/>
            <person name="Castanera R."/>
            <person name="Alfaro M."/>
            <person name="Ramirez L."/>
            <person name="Pisabarro A.G."/>
            <person name="Kuo A."/>
            <person name="Tritt A."/>
            <person name="Lipzen A."/>
            <person name="He G."/>
            <person name="Yan M."/>
            <person name="Ng V."/>
            <person name="Cullen D."/>
            <person name="Martin F."/>
            <person name="Rosso M.-N."/>
            <person name="Henrissat B."/>
            <person name="Hibbett D."/>
            <person name="Martinez A.T."/>
            <person name="Grigoriev I.V."/>
        </authorList>
    </citation>
    <scope>NUCLEOTIDE SEQUENCE</scope>
    <source>
        <strain evidence="12">CBS 506.95</strain>
    </source>
</reference>
<dbReference type="EMBL" id="MU157943">
    <property type="protein sequence ID" value="KAF9522502.1"/>
    <property type="molecule type" value="Genomic_DNA"/>
</dbReference>
<comment type="caution">
    <text evidence="12">The sequence shown here is derived from an EMBL/GenBank/DDBJ whole genome shotgun (WGS) entry which is preliminary data.</text>
</comment>
<dbReference type="Pfam" id="PF00940">
    <property type="entry name" value="RNA_pol"/>
    <property type="match status" value="1"/>
</dbReference>
<evidence type="ECO:0000256" key="6">
    <source>
        <dbReference type="ARBA" id="ARBA00022946"/>
    </source>
</evidence>
<dbReference type="InterPro" id="IPR043502">
    <property type="entry name" value="DNA/RNA_pol_sf"/>
</dbReference>
<keyword evidence="4 10" id="KW-0808">Transferase</keyword>
<dbReference type="GO" id="GO:0006390">
    <property type="term" value="P:mitochondrial transcription"/>
    <property type="evidence" value="ECO:0007669"/>
    <property type="project" value="TreeGrafter"/>
</dbReference>
<evidence type="ECO:0000313" key="13">
    <source>
        <dbReference type="Proteomes" id="UP000807306"/>
    </source>
</evidence>
<keyword evidence="13" id="KW-1185">Reference proteome</keyword>
<gene>
    <name evidence="12" type="ORF">CPB83DRAFT_911296</name>
</gene>
<dbReference type="PANTHER" id="PTHR10102:SF0">
    <property type="entry name" value="DNA-DIRECTED RNA POLYMERASE, MITOCHONDRIAL"/>
    <property type="match status" value="1"/>
</dbReference>
<keyword evidence="5 10" id="KW-0548">Nucleotidyltransferase</keyword>
<protein>
    <recommendedName>
        <fullName evidence="10">DNA-directed RNA polymerase</fullName>
        <ecNumber evidence="10">2.7.7.6</ecNumber>
    </recommendedName>
</protein>
<evidence type="ECO:0000256" key="7">
    <source>
        <dbReference type="ARBA" id="ARBA00023128"/>
    </source>
</evidence>
<dbReference type="InterPro" id="IPR002092">
    <property type="entry name" value="DNA-dir_Rpol_phage-type"/>
</dbReference>
<name>A0A9P6E4R7_9AGAR</name>
<organism evidence="12 13">
    <name type="scientific">Crepidotus variabilis</name>
    <dbReference type="NCBI Taxonomy" id="179855"/>
    <lineage>
        <taxon>Eukaryota</taxon>
        <taxon>Fungi</taxon>
        <taxon>Dikarya</taxon>
        <taxon>Basidiomycota</taxon>
        <taxon>Agaricomycotina</taxon>
        <taxon>Agaricomycetes</taxon>
        <taxon>Agaricomycetidae</taxon>
        <taxon>Agaricales</taxon>
        <taxon>Agaricineae</taxon>
        <taxon>Crepidotaceae</taxon>
        <taxon>Crepidotus</taxon>
    </lineage>
</organism>
<comment type="function">
    <text evidence="10">DNA-dependent RNA polymerase catalyzes the transcription of DNA into RNA using the four ribonucleoside triphosphates as substrates.</text>
</comment>
<dbReference type="OrthoDB" id="276422at2759"/>
<keyword evidence="6" id="KW-0809">Transit peptide</keyword>
<dbReference type="Gene3D" id="1.10.287.280">
    <property type="match status" value="1"/>
</dbReference>
<dbReference type="GO" id="GO:0034245">
    <property type="term" value="C:mitochondrial DNA-directed RNA polymerase complex"/>
    <property type="evidence" value="ECO:0007669"/>
    <property type="project" value="TreeGrafter"/>
</dbReference>
<dbReference type="PANTHER" id="PTHR10102">
    <property type="entry name" value="DNA-DIRECTED RNA POLYMERASE, MITOCHONDRIAL"/>
    <property type="match status" value="1"/>
</dbReference>
<evidence type="ECO:0000256" key="5">
    <source>
        <dbReference type="ARBA" id="ARBA00022695"/>
    </source>
</evidence>
<comment type="catalytic activity">
    <reaction evidence="9 10">
        <text>RNA(n) + a ribonucleoside 5'-triphosphate = RNA(n+1) + diphosphate</text>
        <dbReference type="Rhea" id="RHEA:21248"/>
        <dbReference type="Rhea" id="RHEA-COMP:14527"/>
        <dbReference type="Rhea" id="RHEA-COMP:17342"/>
        <dbReference type="ChEBI" id="CHEBI:33019"/>
        <dbReference type="ChEBI" id="CHEBI:61557"/>
        <dbReference type="ChEBI" id="CHEBI:140395"/>
        <dbReference type="EC" id="2.7.7.6"/>
    </reaction>
</comment>
<dbReference type="FunFam" id="1.10.287.280:FF:000001">
    <property type="entry name" value="DNA-directed RNA polymerase"/>
    <property type="match status" value="1"/>
</dbReference>
<dbReference type="Gene3D" id="1.10.150.20">
    <property type="entry name" value="5' to 3' exonuclease, C-terminal subdomain"/>
    <property type="match status" value="1"/>
</dbReference>
<dbReference type="FunFam" id="1.10.150.20:FF:000041">
    <property type="entry name" value="DNA-directed RNA polymerase"/>
    <property type="match status" value="1"/>
</dbReference>
<evidence type="ECO:0000256" key="9">
    <source>
        <dbReference type="ARBA" id="ARBA00048552"/>
    </source>
</evidence>
<sequence>MIPRTGRRLQSSTCQFLNPTKRRCYSTPSKKANAAASVSASASLSHDLGMGFPPFGLAQGEVAARGGAQASPSPFEEHLTTILARPTPLTFIPPPVQGKVTSSLGTSKAIDPGMKSYEAAAIASATWYTDSKTIDMSGIIDACLHNLYDVQRANDVFKRLRTQLVTLPVAAPSSTDMDSRSQPPPSIITASLYNSFIHAYVGMAQKDEFQREYWLEQAYSLYDVLETGAEGVESNAQTYAVMMSLWWKLKSRTIHLDEPWNAASTSSSPSPPTPAQILTAITSRGIPIMNVISHPSLDSPDVMAEIAKVLSGEAVKLGLKHVLEELGEAIGAIEGLEISFEVQEGNDQVNMDDVPEVRPVLKEVKRKDLTTSEDTPSHVTPPTLVNLRSTLAKILSLRRVLPSTSTSDLYARQKHIESSVYEMAEERMKEEAKMWKESGLEERVGLSALGKKDGQLKSWIWEWHCLLTERIKTEVKKLDQSLSPTSKTRGRASNLDQALAPYLNLLPASVLSLLTILETMRMQGSGGVSGGMKTARALIGVGRAVEEEWRQRGGGRKSRIIEDDFTTAMANLKAHGESVSSPSARASEVEASIGLVTDASTNPSPSGLRWKINQSPDDFKPYTASWSQVTRSQLGAVLVEWLMDVAKVVHVLPDADKTGEVVSETQPAFYQSYEYVRGTKLGIIKLNSLVIEKLASDSLERTIHPRHLPMLIRPRSWAGVRDGAYITRSASAMRFKSSIEQELYLREATSSGSCSLVYAGLDILGSTAWKINKGVFETVLKVWNDGVRMGKVPPAVFDVEEPTLEETSASDISAMEKKRDHGIKHRQWSQAKANNHSDRCSVNYKIEIARTFLNDTFYLPHNLDFRGRAYPIPPHLNHIGDDLSRGLMKFADAKPLGERGLRWLKIHLAGLCGYDKAMFDERVKWVDERMDKVRDSALKPLDGARWWAKADDPWQALAACMELSAAYELPDPTTYESSLPIHQDGTCNGLQHYAALGGDATGAKQVNLAASDRPSDVYTYVALNVERLIEEDLKLAEVEGGVSSLSEAQKEKLEHATILSGKVSRKVVKQTVMTTVYGVTFVGAREQIERQLKDLSLKMKENGEDGLKDEKIWGCSSYLAKKVLMSIGETFSGAKAIQTWLNLCARLIAKSIPPTRLQITTDKAGRPHVNLPKSKVKKEQMTSVIWTTPLGLPIVQPYRKTARKQVMTKIQSVYISDPNAPNEVNSTKQASAFPPNFIHSLDATHMMLTALECRNQDIAFASVHDSYWTHGCDIDRMSAIIRDTFIALHSSDVLKKLNTEFRERYKGYKIPMDNISSATCSLVKLLAAAGTRIKVPRYHATSLKPLTDILEFTDDTSSSAGIADSSDVEESKIGKEHNEEDAFLHALGEGEEGYDLENDAELSSTKLSKGKADKPTASLLAGKFIDLTDLIPPLPDKGTFDVENIKKSQYFFS</sequence>
<dbReference type="InterPro" id="IPR029262">
    <property type="entry name" value="RPOL_N"/>
</dbReference>